<evidence type="ECO:0000256" key="3">
    <source>
        <dbReference type="ARBA" id="ARBA00023015"/>
    </source>
</evidence>
<evidence type="ECO:0000313" key="8">
    <source>
        <dbReference type="EMBL" id="RAG80476.1"/>
    </source>
</evidence>
<dbReference type="GO" id="GO:0006355">
    <property type="term" value="P:regulation of DNA-templated transcription"/>
    <property type="evidence" value="ECO:0007669"/>
    <property type="project" value="InterPro"/>
</dbReference>
<keyword evidence="9" id="KW-1185">Reference proteome</keyword>
<dbReference type="InterPro" id="IPR011990">
    <property type="entry name" value="TPR-like_helical_dom_sf"/>
</dbReference>
<evidence type="ECO:0000313" key="9">
    <source>
        <dbReference type="Proteomes" id="UP000248889"/>
    </source>
</evidence>
<dbReference type="SMART" id="SM01043">
    <property type="entry name" value="BTAD"/>
    <property type="match status" value="1"/>
</dbReference>
<dbReference type="PANTHER" id="PTHR35807:SF1">
    <property type="entry name" value="TRANSCRIPTIONAL REGULATOR REDD"/>
    <property type="match status" value="1"/>
</dbReference>
<dbReference type="AlphaFoldDB" id="A0A2X0ISF4"/>
<dbReference type="Gene3D" id="1.10.10.10">
    <property type="entry name" value="Winged helix-like DNA-binding domain superfamily/Winged helix DNA-binding domain"/>
    <property type="match status" value="1"/>
</dbReference>
<dbReference type="GO" id="GO:0000160">
    <property type="term" value="P:phosphorelay signal transduction system"/>
    <property type="evidence" value="ECO:0007669"/>
    <property type="project" value="UniProtKB-KW"/>
</dbReference>
<accession>A0A2X0ISF4</accession>
<dbReference type="OrthoDB" id="4336084at2"/>
<dbReference type="RefSeq" id="WP_111507805.1">
    <property type="nucleotide sequence ID" value="NZ_QKYN01000228.1"/>
</dbReference>
<evidence type="ECO:0000256" key="1">
    <source>
        <dbReference type="ARBA" id="ARBA00005820"/>
    </source>
</evidence>
<dbReference type="CDD" id="cd15831">
    <property type="entry name" value="BTAD"/>
    <property type="match status" value="1"/>
</dbReference>
<dbReference type="InterPro" id="IPR001867">
    <property type="entry name" value="OmpR/PhoB-type_DNA-bd"/>
</dbReference>
<dbReference type="InterPro" id="IPR005158">
    <property type="entry name" value="BTAD"/>
</dbReference>
<dbReference type="InterPro" id="IPR016032">
    <property type="entry name" value="Sig_transdc_resp-reg_C-effctor"/>
</dbReference>
<dbReference type="Pfam" id="PF00486">
    <property type="entry name" value="Trans_reg_C"/>
    <property type="match status" value="1"/>
</dbReference>
<dbReference type="SUPFAM" id="SSF48452">
    <property type="entry name" value="TPR-like"/>
    <property type="match status" value="1"/>
</dbReference>
<evidence type="ECO:0000256" key="5">
    <source>
        <dbReference type="ARBA" id="ARBA00023163"/>
    </source>
</evidence>
<sequence length="266" mass="29276">MEFRILGPIEVDAQGRDVTPTAPKQRQVLALLLARANRRVSVPTLVAEIWDGEPPRTATTALQTYVASIRKTLAAAGGTTARSVAERRLVTDGNGYLLRLTEDEYDRPRFEHLVAEGRERLDGGVLDGAVEALGRALDLWRGAPFCNVQHGSQLAAHARVLNEHHLTACEVRIEALLLSRRFGEAVGACVALVEEHLYHENLHAQLMRALYASGRRAAALEVYQSLRRRMADDLGIAPSPSIRSLHGEMLQDQPDQRYLAAVGAVR</sequence>
<keyword evidence="2" id="KW-0902">Two-component regulatory system</keyword>
<dbReference type="Gene3D" id="1.25.40.10">
    <property type="entry name" value="Tetratricopeptide repeat domain"/>
    <property type="match status" value="1"/>
</dbReference>
<feature type="domain" description="OmpR/PhoB-type" evidence="7">
    <location>
        <begin position="1"/>
        <end position="100"/>
    </location>
</feature>
<evidence type="ECO:0000256" key="4">
    <source>
        <dbReference type="ARBA" id="ARBA00023125"/>
    </source>
</evidence>
<keyword evidence="3" id="KW-0805">Transcription regulation</keyword>
<dbReference type="PROSITE" id="PS51755">
    <property type="entry name" value="OMPR_PHOB"/>
    <property type="match status" value="1"/>
</dbReference>
<keyword evidence="4 6" id="KW-0238">DNA-binding</keyword>
<dbReference type="SUPFAM" id="SSF46894">
    <property type="entry name" value="C-terminal effector domain of the bipartite response regulators"/>
    <property type="match status" value="1"/>
</dbReference>
<protein>
    <recommendedName>
        <fullName evidence="7">OmpR/PhoB-type domain-containing protein</fullName>
    </recommendedName>
</protein>
<comment type="caution">
    <text evidence="8">The sequence shown here is derived from an EMBL/GenBank/DDBJ whole genome shotgun (WGS) entry which is preliminary data.</text>
</comment>
<keyword evidence="5" id="KW-0804">Transcription</keyword>
<dbReference type="EMBL" id="QKYN01000228">
    <property type="protein sequence ID" value="RAG80476.1"/>
    <property type="molecule type" value="Genomic_DNA"/>
</dbReference>
<feature type="DNA-binding region" description="OmpR/PhoB-type" evidence="6">
    <location>
        <begin position="1"/>
        <end position="100"/>
    </location>
</feature>
<dbReference type="GO" id="GO:0003677">
    <property type="term" value="F:DNA binding"/>
    <property type="evidence" value="ECO:0007669"/>
    <property type="project" value="UniProtKB-UniRule"/>
</dbReference>
<gene>
    <name evidence="8" type="ORF">DN069_37940</name>
</gene>
<reference evidence="8 9" key="1">
    <citation type="submission" date="2018-06" db="EMBL/GenBank/DDBJ databases">
        <title>Streptacidiphilus pinicola sp. nov., isolated from pine grove soil.</title>
        <authorList>
            <person name="Roh S.G."/>
            <person name="Park S."/>
            <person name="Kim M.-K."/>
            <person name="Yun B.-R."/>
            <person name="Park J."/>
            <person name="Kim M.J."/>
            <person name="Kim Y.S."/>
            <person name="Kim S.B."/>
        </authorList>
    </citation>
    <scope>NUCLEOTIDE SEQUENCE [LARGE SCALE GENOMIC DNA]</scope>
    <source>
        <strain evidence="8 9">MMS16-CNU450</strain>
    </source>
</reference>
<dbReference type="InterPro" id="IPR036388">
    <property type="entry name" value="WH-like_DNA-bd_sf"/>
</dbReference>
<dbReference type="PANTHER" id="PTHR35807">
    <property type="entry name" value="TRANSCRIPTIONAL REGULATOR REDD-RELATED"/>
    <property type="match status" value="1"/>
</dbReference>
<name>A0A2X0ISF4_9ACTN</name>
<dbReference type="InterPro" id="IPR051677">
    <property type="entry name" value="AfsR-DnrI-RedD_regulator"/>
</dbReference>
<evidence type="ECO:0000256" key="2">
    <source>
        <dbReference type="ARBA" id="ARBA00023012"/>
    </source>
</evidence>
<dbReference type="Proteomes" id="UP000248889">
    <property type="component" value="Unassembled WGS sequence"/>
</dbReference>
<comment type="similarity">
    <text evidence="1">Belongs to the AfsR/DnrI/RedD regulatory family.</text>
</comment>
<organism evidence="8 9">
    <name type="scientific">Streptacidiphilus pinicola</name>
    <dbReference type="NCBI Taxonomy" id="2219663"/>
    <lineage>
        <taxon>Bacteria</taxon>
        <taxon>Bacillati</taxon>
        <taxon>Actinomycetota</taxon>
        <taxon>Actinomycetes</taxon>
        <taxon>Kitasatosporales</taxon>
        <taxon>Streptomycetaceae</taxon>
        <taxon>Streptacidiphilus</taxon>
    </lineage>
</organism>
<evidence type="ECO:0000259" key="7">
    <source>
        <dbReference type="PROSITE" id="PS51755"/>
    </source>
</evidence>
<dbReference type="Pfam" id="PF03704">
    <property type="entry name" value="BTAD"/>
    <property type="match status" value="1"/>
</dbReference>
<proteinExistence type="inferred from homology"/>
<evidence type="ECO:0000256" key="6">
    <source>
        <dbReference type="PROSITE-ProRule" id="PRU01091"/>
    </source>
</evidence>
<dbReference type="SMART" id="SM00862">
    <property type="entry name" value="Trans_reg_C"/>
    <property type="match status" value="1"/>
</dbReference>